<proteinExistence type="predicted"/>
<dbReference type="HOGENOM" id="CLU_1483798_0_0_1"/>
<reference evidence="2" key="1">
    <citation type="journal article" date="1991" name="Mol. Biochem. Parasitol.">
        <title>Cloning and sequence analysis of the Schistosoma mansoni membrane glycoprotein antigen gene GP22.</title>
        <authorList>
            <person name="el-Sherbeini M."/>
            <person name="Ramadan N."/>
            <person name="Bostian K.A."/>
            <person name="Knopf P.M."/>
        </authorList>
    </citation>
    <scope>NUCLEOTIDE SEQUENCE</scope>
</reference>
<evidence type="ECO:0000313" key="2">
    <source>
        <dbReference type="EMBL" id="AAA29944.1"/>
    </source>
</evidence>
<evidence type="ECO:0000256" key="1">
    <source>
        <dbReference type="SAM" id="Phobius"/>
    </source>
</evidence>
<dbReference type="EMBL" id="M62811">
    <property type="protein sequence ID" value="AAA29944.1"/>
    <property type="molecule type" value="Genomic_DNA"/>
</dbReference>
<feature type="transmembrane region" description="Helical" evidence="1">
    <location>
        <begin position="156"/>
        <end position="173"/>
    </location>
</feature>
<accession>Q7JPY1</accession>
<keyword evidence="1" id="KW-1133">Transmembrane helix</keyword>
<protein>
    <submittedName>
        <fullName evidence="2">Gp18-22 Sm</fullName>
    </submittedName>
</protein>
<keyword evidence="1" id="KW-0472">Membrane</keyword>
<feature type="transmembrane region" description="Helical" evidence="1">
    <location>
        <begin position="43"/>
        <end position="62"/>
    </location>
</feature>
<name>Q7JPY1_SCHMA</name>
<organism evidence="2">
    <name type="scientific">Schistosoma mansoni</name>
    <name type="common">Blood fluke</name>
    <dbReference type="NCBI Taxonomy" id="6183"/>
    <lineage>
        <taxon>Eukaryota</taxon>
        <taxon>Metazoa</taxon>
        <taxon>Spiralia</taxon>
        <taxon>Lophotrochozoa</taxon>
        <taxon>Platyhelminthes</taxon>
        <taxon>Trematoda</taxon>
        <taxon>Digenea</taxon>
        <taxon>Strigeidida</taxon>
        <taxon>Schistosomatoidea</taxon>
        <taxon>Schistosomatidae</taxon>
        <taxon>Schistosoma</taxon>
    </lineage>
</organism>
<dbReference type="AlphaFoldDB" id="Q7JPY1"/>
<gene>
    <name evidence="2" type="primary">VacAg-Mo.1</name>
</gene>
<sequence>MKKKHVTIRVYKHERILVFLFVLFISTTDFSTEIIMIQTMNWIVWKLFIIYISLDLFSLKLVNSEENSNSIITDEDYDHYNSSLDSSNNVKHSQEAFHRNSDPDGFPEYEFLNETSIEIKEELGQELHQLQLILDELSRRIRATPNSANKYMKNEFLMSSCIVITLNLFIFMYKS</sequence>
<feature type="transmembrane region" description="Helical" evidence="1">
    <location>
        <begin position="16"/>
        <end position="37"/>
    </location>
</feature>
<keyword evidence="1" id="KW-0812">Transmembrane</keyword>